<evidence type="ECO:0000313" key="2">
    <source>
        <dbReference type="EMBL" id="KAJ3473378.1"/>
    </source>
</evidence>
<dbReference type="Proteomes" id="UP001212997">
    <property type="component" value="Unassembled WGS sequence"/>
</dbReference>
<protein>
    <submittedName>
        <fullName evidence="2">Uncharacterized protein</fullName>
    </submittedName>
</protein>
<organism evidence="2 3">
    <name type="scientific">Meripilus lineatus</name>
    <dbReference type="NCBI Taxonomy" id="2056292"/>
    <lineage>
        <taxon>Eukaryota</taxon>
        <taxon>Fungi</taxon>
        <taxon>Dikarya</taxon>
        <taxon>Basidiomycota</taxon>
        <taxon>Agaricomycotina</taxon>
        <taxon>Agaricomycetes</taxon>
        <taxon>Polyporales</taxon>
        <taxon>Meripilaceae</taxon>
        <taxon>Meripilus</taxon>
    </lineage>
</organism>
<comment type="caution">
    <text evidence="2">The sequence shown here is derived from an EMBL/GenBank/DDBJ whole genome shotgun (WGS) entry which is preliminary data.</text>
</comment>
<dbReference type="AlphaFoldDB" id="A0AAD5YBV0"/>
<evidence type="ECO:0000313" key="3">
    <source>
        <dbReference type="Proteomes" id="UP001212997"/>
    </source>
</evidence>
<gene>
    <name evidence="2" type="ORF">NLI96_g13030</name>
</gene>
<proteinExistence type="predicted"/>
<accession>A0AAD5YBV0</accession>
<feature type="compositionally biased region" description="Polar residues" evidence="1">
    <location>
        <begin position="593"/>
        <end position="602"/>
    </location>
</feature>
<feature type="region of interest" description="Disordered" evidence="1">
    <location>
        <begin position="591"/>
        <end position="612"/>
    </location>
</feature>
<name>A0AAD5YBV0_9APHY</name>
<sequence length="790" mass="89278">MSWRALTRLVSRSPPSVPLCTRALSQFRHHQIIHDLGEQCNDGTFFLVNKLAQNHAQPQEIHKILAINQISRIDYEKWLPAATAPSFRHALTRLSEAGVVLKPQSESSALAQRVNGRPVQPPTWLVFHLLQNKVPEPNDMQGLLELVFYHQYAVPPSLRPCLFVLAAYSLVQHGAVAPLRRIVRSFLDSDDAPSEPLFNLLLRTLSQAPQSPELSLLVVTLMQMMRTLEYQVSSETFNDLLRPDFVAIEIAGEVEKDMKNQGVSPTMEQLESLLRLRARKGHSSPALKYLKTIRSQLPGSSNGEGEVSSDVENASTSEIDVHRLTQTVAFYRSSYRNLTKVQSRVPSLAKTETRIGTPRPAPPPTESFLYSLPQPHNHHHAISEWTSTLYVASRDKTVSSATLYDLFEGGIESEFRSDIPTFSYIVAVKGFLRKWDTNRAAEVWKMARERSRFRLNAVSVGIGVAALTLHNEAHEAFRLMEVAFSDSLVKKDKEGLVEVRDSRRMRRPHSTQTKTGVNLHAINQFMISLHRIGRPDVVFEMWENLGVLYRLNPDSYTFNALLKTARFAKKYSSGSIRGTLAELGFSRFLGPTSPASHSSTDGISEDEDTLKTQRKKAAERIAKLLDPTDNETRRIDGLWHNQSAPKVALHIARSMFLHNWPELQHIPPPVYPLRHHPSSPAFSPVSDLFHSLLDHRLRTREMSSEDIAVEKLSKEIMDESMYTYIMPTDVTFRSYIDLLGTEMQHATIPLVLAWMKYLNIRPSSTTLATALVYWAEGEDFGEEEGEEVGE</sequence>
<evidence type="ECO:0000256" key="1">
    <source>
        <dbReference type="SAM" id="MobiDB-lite"/>
    </source>
</evidence>
<dbReference type="EMBL" id="JANAWD010001420">
    <property type="protein sequence ID" value="KAJ3473378.1"/>
    <property type="molecule type" value="Genomic_DNA"/>
</dbReference>
<reference evidence="2" key="1">
    <citation type="submission" date="2022-07" db="EMBL/GenBank/DDBJ databases">
        <title>Genome Sequence of Physisporinus lineatus.</title>
        <authorList>
            <person name="Buettner E."/>
        </authorList>
    </citation>
    <scope>NUCLEOTIDE SEQUENCE</scope>
    <source>
        <strain evidence="2">VT162</strain>
    </source>
</reference>
<keyword evidence="3" id="KW-1185">Reference proteome</keyword>